<gene>
    <name evidence="8" type="ORF">DPMN_152222</name>
</gene>
<dbReference type="EMBL" id="JAIWYP010000007">
    <property type="protein sequence ID" value="KAH3798621.1"/>
    <property type="molecule type" value="Genomic_DNA"/>
</dbReference>
<dbReference type="Proteomes" id="UP000828390">
    <property type="component" value="Unassembled WGS sequence"/>
</dbReference>
<evidence type="ECO:0000256" key="7">
    <source>
        <dbReference type="SAM" id="Phobius"/>
    </source>
</evidence>
<dbReference type="PANTHER" id="PTHR33966">
    <property type="entry name" value="PROTEIN ODR-4 HOMOLOG"/>
    <property type="match status" value="1"/>
</dbReference>
<keyword evidence="9" id="KW-1185">Reference proteome</keyword>
<feature type="region of interest" description="Disordered" evidence="6">
    <location>
        <begin position="51"/>
        <end position="76"/>
    </location>
</feature>
<keyword evidence="3 7" id="KW-0812">Transmembrane</keyword>
<keyword evidence="4 7" id="KW-1133">Transmembrane helix</keyword>
<evidence type="ECO:0000256" key="6">
    <source>
        <dbReference type="SAM" id="MobiDB-lite"/>
    </source>
</evidence>
<comment type="caution">
    <text evidence="8">The sequence shown here is derived from an EMBL/GenBank/DDBJ whole genome shotgun (WGS) entry which is preliminary data.</text>
</comment>
<reference evidence="8" key="1">
    <citation type="journal article" date="2019" name="bioRxiv">
        <title>The Genome of the Zebra Mussel, Dreissena polymorpha: A Resource for Invasive Species Research.</title>
        <authorList>
            <person name="McCartney M.A."/>
            <person name="Auch B."/>
            <person name="Kono T."/>
            <person name="Mallez S."/>
            <person name="Zhang Y."/>
            <person name="Obille A."/>
            <person name="Becker A."/>
            <person name="Abrahante J.E."/>
            <person name="Garbe J."/>
            <person name="Badalamenti J.P."/>
            <person name="Herman A."/>
            <person name="Mangelson H."/>
            <person name="Liachko I."/>
            <person name="Sullivan S."/>
            <person name="Sone E.D."/>
            <person name="Koren S."/>
            <person name="Silverstein K.A.T."/>
            <person name="Beckman K.B."/>
            <person name="Gohl D.M."/>
        </authorList>
    </citation>
    <scope>NUCLEOTIDE SEQUENCE</scope>
    <source>
        <strain evidence="8">Duluth1</strain>
        <tissue evidence="8">Whole animal</tissue>
    </source>
</reference>
<evidence type="ECO:0000313" key="9">
    <source>
        <dbReference type="Proteomes" id="UP000828390"/>
    </source>
</evidence>
<name>A0A9D4J3P1_DREPO</name>
<organism evidence="8 9">
    <name type="scientific">Dreissena polymorpha</name>
    <name type="common">Zebra mussel</name>
    <name type="synonym">Mytilus polymorpha</name>
    <dbReference type="NCBI Taxonomy" id="45954"/>
    <lineage>
        <taxon>Eukaryota</taxon>
        <taxon>Metazoa</taxon>
        <taxon>Spiralia</taxon>
        <taxon>Lophotrochozoa</taxon>
        <taxon>Mollusca</taxon>
        <taxon>Bivalvia</taxon>
        <taxon>Autobranchia</taxon>
        <taxon>Heteroconchia</taxon>
        <taxon>Euheterodonta</taxon>
        <taxon>Imparidentia</taxon>
        <taxon>Neoheterodontei</taxon>
        <taxon>Myida</taxon>
        <taxon>Dreissenoidea</taxon>
        <taxon>Dreissenidae</taxon>
        <taxon>Dreissena</taxon>
    </lineage>
</organism>
<evidence type="ECO:0000313" key="8">
    <source>
        <dbReference type="EMBL" id="KAH3798621.1"/>
    </source>
</evidence>
<evidence type="ECO:0000256" key="1">
    <source>
        <dbReference type="ARBA" id="ARBA00004370"/>
    </source>
</evidence>
<comment type="subcellular location">
    <subcellularLocation>
        <location evidence="1">Membrane</location>
    </subcellularLocation>
</comment>
<feature type="compositionally biased region" description="Polar residues" evidence="6">
    <location>
        <begin position="63"/>
        <end position="74"/>
    </location>
</feature>
<evidence type="ECO:0000256" key="4">
    <source>
        <dbReference type="ARBA" id="ARBA00022989"/>
    </source>
</evidence>
<evidence type="ECO:0008006" key="10">
    <source>
        <dbReference type="Google" id="ProtNLM"/>
    </source>
</evidence>
<accession>A0A9D4J3P1</accession>
<evidence type="ECO:0000256" key="2">
    <source>
        <dbReference type="ARBA" id="ARBA00010131"/>
    </source>
</evidence>
<proteinExistence type="inferred from homology"/>
<dbReference type="Pfam" id="PF14778">
    <property type="entry name" value="ODR4-like"/>
    <property type="match status" value="1"/>
</dbReference>
<dbReference type="GO" id="GO:0016020">
    <property type="term" value="C:membrane"/>
    <property type="evidence" value="ECO:0007669"/>
    <property type="project" value="UniProtKB-SubCell"/>
</dbReference>
<evidence type="ECO:0000256" key="3">
    <source>
        <dbReference type="ARBA" id="ARBA00022692"/>
    </source>
</evidence>
<reference evidence="8" key="2">
    <citation type="submission" date="2020-11" db="EMBL/GenBank/DDBJ databases">
        <authorList>
            <person name="McCartney M.A."/>
            <person name="Auch B."/>
            <person name="Kono T."/>
            <person name="Mallez S."/>
            <person name="Becker A."/>
            <person name="Gohl D.M."/>
            <person name="Silverstein K.A.T."/>
            <person name="Koren S."/>
            <person name="Bechman K.B."/>
            <person name="Herman A."/>
            <person name="Abrahante J.E."/>
            <person name="Garbe J."/>
        </authorList>
    </citation>
    <scope>NUCLEOTIDE SEQUENCE</scope>
    <source>
        <strain evidence="8">Duluth1</strain>
        <tissue evidence="8">Whole animal</tissue>
    </source>
</reference>
<dbReference type="OrthoDB" id="21458at2759"/>
<dbReference type="AlphaFoldDB" id="A0A9D4J3P1"/>
<feature type="transmembrane region" description="Helical" evidence="7">
    <location>
        <begin position="432"/>
        <end position="454"/>
    </location>
</feature>
<dbReference type="InterPro" id="IPR029454">
    <property type="entry name" value="ODR-4-like"/>
</dbReference>
<protein>
    <recommendedName>
        <fullName evidence="10">Protein odr-4 homolog</fullName>
    </recommendedName>
</protein>
<dbReference type="GO" id="GO:0012505">
    <property type="term" value="C:endomembrane system"/>
    <property type="evidence" value="ECO:0007669"/>
    <property type="project" value="TreeGrafter"/>
</dbReference>
<dbReference type="PANTHER" id="PTHR33966:SF1">
    <property type="entry name" value="PROTEIN ODR-4 HOMOLOG"/>
    <property type="match status" value="1"/>
</dbReference>
<evidence type="ECO:0000256" key="5">
    <source>
        <dbReference type="ARBA" id="ARBA00023136"/>
    </source>
</evidence>
<keyword evidence="5 7" id="KW-0472">Membrane</keyword>
<sequence>MGRTILADDRIQAYVDKLLSSNTWFLGTIIGKLTNQKDYAVHIVKTPEPLEDSASVDQEPEEGSQNPQQKSQTRPAELADIKEQWAATHAKQVSMMLPGGLDIIGIFAVAPPAMMQAAQVKLRQILFAIQKQEKKSSVADLGHEIGERILLQICSTTRKYTCRTIDVQDPKSAFRPAEWRSQSTGDRWLRLEAELALNIPIYVSSKMKGTNLAKQIQTGLQPYFKSVCTSLMLVDNTLRQEMEILDQSTDRKGKSKDISANQSSYSCNIFLKHPSSPDTTEPSVIDCTTQLVIKGKMHGRAYVIGKATVKEAQNAMRTDIIRSIQSRCELLSDDIQVVEDDIETHEVYSTPRRVFFQLPGSSLQLCDYMFQDEKFTEVRGRVRELLDLTLEEDDLDLSFEQPATEEDCCELSVAPGQSSAASAEVTKSNQGVTYYIMAGVGGALALAAAVVSYLNTPDT</sequence>
<comment type="similarity">
    <text evidence="2">Belongs to the ODR-4 family.</text>
</comment>
<dbReference type="GO" id="GO:0008104">
    <property type="term" value="P:intracellular protein localization"/>
    <property type="evidence" value="ECO:0007669"/>
    <property type="project" value="TreeGrafter"/>
</dbReference>